<evidence type="ECO:0000256" key="3">
    <source>
        <dbReference type="ARBA" id="ARBA00022777"/>
    </source>
</evidence>
<dbReference type="PANTHER" id="PTHR43085:SF57">
    <property type="entry name" value="CARBOHYDRATE KINASE PFKB DOMAIN-CONTAINING PROTEIN"/>
    <property type="match status" value="1"/>
</dbReference>
<protein>
    <submittedName>
        <fullName evidence="5">Carbohydrate kinase</fullName>
    </submittedName>
</protein>
<keyword evidence="3 5" id="KW-0418">Kinase</keyword>
<sequence length="406" mass="43820">MNVSGPADIIVAGHICLDMIPTMYESQSDIAALLLPGKLINIGPAVMSTGGAVSNTGIALHRLGSQVKLMGKIGGDPFGQIILTLLRGQDPSLVEGMIVSPKETSSYSIVISPPNRDRTFLHATGANDTFSAADLNQEQLQGARLFHFGYPPLMKKMYEHEGVELLRLLKKVKESGVTVSLDLAKPDPSSPAGRVDWRAILTQAMPFVDVCLPSFEELVYMLDRELFDAMEQEAPEGDLLSYADGELLARLSSELIGMGAAIVVIKLGEHGIYVRTTSDKRRLPQMGLDAPEQDWLNCEIISSCYEVDVVGTTGAGDCTIAGFLFGLTQGLTLSETLHCAVGVGACNVEQADATSGITEWAAIRERMNNGWKKQAMKLNLTNWHANGDQLWIGPHHKSSKASVISE</sequence>
<dbReference type="Pfam" id="PF00294">
    <property type="entry name" value="PfkB"/>
    <property type="match status" value="1"/>
</dbReference>
<dbReference type="GO" id="GO:0016301">
    <property type="term" value="F:kinase activity"/>
    <property type="evidence" value="ECO:0007669"/>
    <property type="project" value="UniProtKB-KW"/>
</dbReference>
<comment type="caution">
    <text evidence="5">The sequence shown here is derived from an EMBL/GenBank/DDBJ whole genome shotgun (WGS) entry which is preliminary data.</text>
</comment>
<feature type="domain" description="Carbohydrate kinase PfkB" evidence="4">
    <location>
        <begin position="9"/>
        <end position="356"/>
    </location>
</feature>
<dbReference type="InterPro" id="IPR011611">
    <property type="entry name" value="PfkB_dom"/>
</dbReference>
<dbReference type="STRING" id="1850517.A8708_27950"/>
<dbReference type="InterPro" id="IPR050306">
    <property type="entry name" value="PfkB_Carbo_kinase"/>
</dbReference>
<dbReference type="PANTHER" id="PTHR43085">
    <property type="entry name" value="HEXOKINASE FAMILY MEMBER"/>
    <property type="match status" value="1"/>
</dbReference>
<accession>A0A198A9L0</accession>
<dbReference type="InterPro" id="IPR029056">
    <property type="entry name" value="Ribokinase-like"/>
</dbReference>
<reference evidence="5 6" key="1">
    <citation type="submission" date="2016-05" db="EMBL/GenBank/DDBJ databases">
        <title>Paenibacillus sp. 1ZS3-15 nov., isolated from the rhizosphere soil.</title>
        <authorList>
            <person name="Zhang X.X."/>
            <person name="Zhang J."/>
        </authorList>
    </citation>
    <scope>NUCLEOTIDE SEQUENCE [LARGE SCALE GENOMIC DNA]</scope>
    <source>
        <strain evidence="5 6">1ZS3-15</strain>
    </source>
</reference>
<evidence type="ECO:0000259" key="4">
    <source>
        <dbReference type="Pfam" id="PF00294"/>
    </source>
</evidence>
<dbReference type="Proteomes" id="UP000078454">
    <property type="component" value="Unassembled WGS sequence"/>
</dbReference>
<dbReference type="SUPFAM" id="SSF53613">
    <property type="entry name" value="Ribokinase-like"/>
    <property type="match status" value="1"/>
</dbReference>
<keyword evidence="6" id="KW-1185">Reference proteome</keyword>
<evidence type="ECO:0000313" key="5">
    <source>
        <dbReference type="EMBL" id="OAS17857.1"/>
    </source>
</evidence>
<dbReference type="EMBL" id="LYPB01000069">
    <property type="protein sequence ID" value="OAS17857.1"/>
    <property type="molecule type" value="Genomic_DNA"/>
</dbReference>
<dbReference type="Gene3D" id="3.40.1190.20">
    <property type="match status" value="1"/>
</dbReference>
<organism evidence="5 6">
    <name type="scientific">Paenibacillus oryzisoli</name>
    <dbReference type="NCBI Taxonomy" id="1850517"/>
    <lineage>
        <taxon>Bacteria</taxon>
        <taxon>Bacillati</taxon>
        <taxon>Bacillota</taxon>
        <taxon>Bacilli</taxon>
        <taxon>Bacillales</taxon>
        <taxon>Paenibacillaceae</taxon>
        <taxon>Paenibacillus</taxon>
    </lineage>
</organism>
<proteinExistence type="inferred from homology"/>
<comment type="similarity">
    <text evidence="1">Belongs to the carbohydrate kinase PfkB family.</text>
</comment>
<evidence type="ECO:0000313" key="6">
    <source>
        <dbReference type="Proteomes" id="UP000078454"/>
    </source>
</evidence>
<evidence type="ECO:0000256" key="2">
    <source>
        <dbReference type="ARBA" id="ARBA00022679"/>
    </source>
</evidence>
<gene>
    <name evidence="5" type="ORF">A8708_27950</name>
</gene>
<name>A0A198A9L0_9BACL</name>
<evidence type="ECO:0000256" key="1">
    <source>
        <dbReference type="ARBA" id="ARBA00010688"/>
    </source>
</evidence>
<dbReference type="AlphaFoldDB" id="A0A198A9L0"/>
<dbReference type="OrthoDB" id="9813569at2"/>
<keyword evidence="2" id="KW-0808">Transferase</keyword>